<proteinExistence type="predicted"/>
<accession>A0AAW0CZJ6</accession>
<dbReference type="EMBL" id="JAWWNJ010000012">
    <property type="protein sequence ID" value="KAK7043349.1"/>
    <property type="molecule type" value="Genomic_DNA"/>
</dbReference>
<evidence type="ECO:0000313" key="1">
    <source>
        <dbReference type="EMBL" id="KAK7043349.1"/>
    </source>
</evidence>
<keyword evidence="2" id="KW-1185">Reference proteome</keyword>
<gene>
    <name evidence="1" type="ORF">R3P38DRAFT_3177642</name>
</gene>
<protein>
    <submittedName>
        <fullName evidence="1">Uncharacterized protein</fullName>
    </submittedName>
</protein>
<sequence length="296" mass="33417">MKGHLLAWYLRAVTGTPTWPLPNDIGLLLLSVQTRVKVHAPRFRVSSRLSKRLNSRSRREAVVLVFYVSGGQASPPRYLTRSVLLLCLNGGGHWVHPRIHRRGMPFDSSREGTLKLTPRMKGSLTALIPSYRPDFDATDACTQVRYYCAERKYTLSAPNIKISPAILRRFRSAHLSMPLSIHDPPTAPMPSFAAAFPPFLRHAGQIPMRFVSAIQRTIRRPPSPWRRCHRLRPPRLVLDRCAPMSAQVVLLRRMRFEEPDFVYNGEASAVLLYSTLASSYERSIPFVQPSIAAAGV</sequence>
<evidence type="ECO:0000313" key="2">
    <source>
        <dbReference type="Proteomes" id="UP001362999"/>
    </source>
</evidence>
<organism evidence="1 2">
    <name type="scientific">Favolaschia claudopus</name>
    <dbReference type="NCBI Taxonomy" id="2862362"/>
    <lineage>
        <taxon>Eukaryota</taxon>
        <taxon>Fungi</taxon>
        <taxon>Dikarya</taxon>
        <taxon>Basidiomycota</taxon>
        <taxon>Agaricomycotina</taxon>
        <taxon>Agaricomycetes</taxon>
        <taxon>Agaricomycetidae</taxon>
        <taxon>Agaricales</taxon>
        <taxon>Marasmiineae</taxon>
        <taxon>Mycenaceae</taxon>
        <taxon>Favolaschia</taxon>
    </lineage>
</organism>
<dbReference type="AlphaFoldDB" id="A0AAW0CZJ6"/>
<name>A0AAW0CZJ6_9AGAR</name>
<comment type="caution">
    <text evidence="1">The sequence shown here is derived from an EMBL/GenBank/DDBJ whole genome shotgun (WGS) entry which is preliminary data.</text>
</comment>
<reference evidence="1 2" key="1">
    <citation type="journal article" date="2024" name="J Genomics">
        <title>Draft genome sequencing and assembly of Favolaschia claudopus CIRM-BRFM 2984 isolated from oak limbs.</title>
        <authorList>
            <person name="Navarro D."/>
            <person name="Drula E."/>
            <person name="Chaduli D."/>
            <person name="Cazenave R."/>
            <person name="Ahrendt S."/>
            <person name="Wang J."/>
            <person name="Lipzen A."/>
            <person name="Daum C."/>
            <person name="Barry K."/>
            <person name="Grigoriev I.V."/>
            <person name="Favel A."/>
            <person name="Rosso M.N."/>
            <person name="Martin F."/>
        </authorList>
    </citation>
    <scope>NUCLEOTIDE SEQUENCE [LARGE SCALE GENOMIC DNA]</scope>
    <source>
        <strain evidence="1 2">CIRM-BRFM 2984</strain>
    </source>
</reference>
<dbReference type="Proteomes" id="UP001362999">
    <property type="component" value="Unassembled WGS sequence"/>
</dbReference>